<keyword evidence="2" id="KW-1185">Reference proteome</keyword>
<name>R4Z075_9ACTN</name>
<dbReference type="HOGENOM" id="CLU_2341551_0_0_11"/>
<protein>
    <submittedName>
        <fullName evidence="1">Uncharacterized protein</fullName>
    </submittedName>
</protein>
<proteinExistence type="predicted"/>
<dbReference type="RefSeq" id="WP_012223037.1">
    <property type="nucleotide sequence ID" value="NZ_HG422565.1"/>
</dbReference>
<accession>R4Z075</accession>
<dbReference type="EMBL" id="CANL01000001">
    <property type="protein sequence ID" value="CCM62032.1"/>
    <property type="molecule type" value="Genomic_DNA"/>
</dbReference>
<evidence type="ECO:0000313" key="1">
    <source>
        <dbReference type="EMBL" id="CCM62032.1"/>
    </source>
</evidence>
<dbReference type="STRING" id="1229780.BN381_10263"/>
<evidence type="ECO:0000313" key="2">
    <source>
        <dbReference type="Proteomes" id="UP000018291"/>
    </source>
</evidence>
<organism evidence="1 2">
    <name type="scientific">Candidatus Neomicrothrix parvicella RN1</name>
    <dbReference type="NCBI Taxonomy" id="1229780"/>
    <lineage>
        <taxon>Bacteria</taxon>
        <taxon>Bacillati</taxon>
        <taxon>Actinomycetota</taxon>
        <taxon>Acidimicrobiia</taxon>
        <taxon>Acidimicrobiales</taxon>
        <taxon>Microthrixaceae</taxon>
        <taxon>Candidatus Neomicrothrix</taxon>
    </lineage>
</organism>
<dbReference type="Proteomes" id="UP000018291">
    <property type="component" value="Unassembled WGS sequence"/>
</dbReference>
<gene>
    <name evidence="1" type="ORF">BN381_10263</name>
</gene>
<dbReference type="eggNOG" id="COG0610">
    <property type="taxonomic scope" value="Bacteria"/>
</dbReference>
<reference evidence="1 2" key="1">
    <citation type="journal article" date="2013" name="ISME J.">
        <title>Metabolic model for the filamentous 'Candidatus Microthrix parvicella' based on genomic and metagenomic analyses.</title>
        <authorList>
            <person name="Jon McIlroy S."/>
            <person name="Kristiansen R."/>
            <person name="Albertsen M."/>
            <person name="Michael Karst S."/>
            <person name="Rossetti S."/>
            <person name="Lund Nielsen J."/>
            <person name="Tandoi V."/>
            <person name="James Seviour R."/>
            <person name="Nielsen P.H."/>
        </authorList>
    </citation>
    <scope>NUCLEOTIDE SEQUENCE [LARGE SCALE GENOMIC DNA]</scope>
    <source>
        <strain evidence="1 2">RN1</strain>
    </source>
</reference>
<sequence length="97" mass="11297">MNEKNGANLDESDKIWIDQQWTAVMADDDLNVVANRNNRGQYDLVLTEKVQDVLLDRHEKNGELATQFFVKLDFRQMLLGYLGGTYDEFRKRADVTQ</sequence>
<dbReference type="AlphaFoldDB" id="R4Z075"/>
<comment type="caution">
    <text evidence="1">The sequence shown here is derived from an EMBL/GenBank/DDBJ whole genome shotgun (WGS) entry which is preliminary data.</text>
</comment>